<evidence type="ECO:0000256" key="1">
    <source>
        <dbReference type="SAM" id="MobiDB-lite"/>
    </source>
</evidence>
<keyword evidence="3" id="KW-1185">Reference proteome</keyword>
<gene>
    <name evidence="2" type="ordered locus">SBI_01192</name>
</gene>
<feature type="region of interest" description="Disordered" evidence="1">
    <location>
        <begin position="147"/>
        <end position="170"/>
    </location>
</feature>
<dbReference type="AlphaFoldDB" id="D7C9Y5"/>
<dbReference type="eggNOG" id="ENOG50326FK">
    <property type="taxonomic scope" value="Bacteria"/>
</dbReference>
<organism evidence="2 3">
    <name type="scientific">Streptomyces bingchenggensis (strain BCW-1)</name>
    <dbReference type="NCBI Taxonomy" id="749414"/>
    <lineage>
        <taxon>Bacteria</taxon>
        <taxon>Bacillati</taxon>
        <taxon>Actinomycetota</taxon>
        <taxon>Actinomycetes</taxon>
        <taxon>Kitasatosporales</taxon>
        <taxon>Streptomycetaceae</taxon>
        <taxon>Streptomyces</taxon>
    </lineage>
</organism>
<evidence type="ECO:0000313" key="3">
    <source>
        <dbReference type="Proteomes" id="UP000000377"/>
    </source>
</evidence>
<proteinExistence type="predicted"/>
<dbReference type="KEGG" id="sbh:SBI_01192"/>
<dbReference type="HOGENOM" id="CLU_1229281_0_0_11"/>
<reference evidence="2 3" key="1">
    <citation type="journal article" date="2010" name="J. Bacteriol.">
        <title>Genome sequence of the milbemycin-producing bacterium Streptomyces bingchenggensis.</title>
        <authorList>
            <person name="Wang X.J."/>
            <person name="Yan Y.J."/>
            <person name="Zhang B."/>
            <person name="An J."/>
            <person name="Wang J.J."/>
            <person name="Tian J."/>
            <person name="Jiang L."/>
            <person name="Chen Y.H."/>
            <person name="Huang S.X."/>
            <person name="Yin M."/>
            <person name="Zhang J."/>
            <person name="Gao A.L."/>
            <person name="Liu C.X."/>
            <person name="Zhu Z.X."/>
            <person name="Xiang W.S."/>
        </authorList>
    </citation>
    <scope>NUCLEOTIDE SEQUENCE [LARGE SCALE GENOMIC DNA]</scope>
    <source>
        <strain evidence="2 3">BCW-1</strain>
    </source>
</reference>
<dbReference type="Proteomes" id="UP000000377">
    <property type="component" value="Chromosome"/>
</dbReference>
<dbReference type="EMBL" id="CP002047">
    <property type="protein sequence ID" value="ADI04313.1"/>
    <property type="molecule type" value="Genomic_DNA"/>
</dbReference>
<name>D7C9Y5_STRBB</name>
<protein>
    <submittedName>
        <fullName evidence="2">Uncharacterized protein</fullName>
    </submittedName>
</protein>
<evidence type="ECO:0000313" key="2">
    <source>
        <dbReference type="EMBL" id="ADI04313.1"/>
    </source>
</evidence>
<accession>D7C9Y5</accession>
<sequence>MTRFFAAWATQDAVGCVVAPRIRIRRLLCSITTSTYIRVPERVTVSMKSQASRASAWVRRKLAQVLEFRSGAGSMPASFRISQTVDAPTFTPSTRSSPCRRRYPQLGFSFARRSTRMRIERTVGGRPGCLGRQEAAWRRATRLRCQRSTVSGRTSSRDPRRTGGGSRCRSAARNARSLGVNRIFSLPSWRSSTVIWWRRARISASLSRSVIGSRRSIANAFDTPK</sequence>